<dbReference type="PANTHER" id="PTHR43422:SF3">
    <property type="entry name" value="THIAMINE THIAZOLE SYNTHASE"/>
    <property type="match status" value="1"/>
</dbReference>
<evidence type="ECO:0000313" key="2">
    <source>
        <dbReference type="Proteomes" id="UP000306145"/>
    </source>
</evidence>
<dbReference type="OrthoDB" id="9790035at2"/>
<dbReference type="AlphaFoldDB" id="A0A5C4QGU1"/>
<dbReference type="SUPFAM" id="SSF51905">
    <property type="entry name" value="FAD/NAD(P)-binding domain"/>
    <property type="match status" value="1"/>
</dbReference>
<gene>
    <name evidence="1" type="ORF">FHG89_23975</name>
</gene>
<sequence>MPLSPSRVFSQLTTAERPAQTSVVMRRAVVLGGSIAGLMAARVLSDHAEEVLIVERDPSDVGGGPRPGVPQGSQVHALLPAGQVQLERWFPGFAEEALALGAPQPPSDGGARAKIFVNGELGLPPAPSGAGPALITTRPFLEALVRRRTLAVDNITMVYGRADGLVFADGRVTGARYVPEGGAEPVVESADLVVDAMGRSSRLSDWLADNGWPRPPMRRMPIKLNYATALFRRDETVSDAWVAVYHTMAGKGRTARIGGINSVEGDRWIMLVAGYDEDRPSRDVADFVTRCREHYPQMFGDIAERGEMLGDVVTYHQADSRRRDFDKLDRLPAGLVAAGDAVASFNPVYGQGMTSATLHASCLSAYLRSGPRPHEQPARAYFEQVRVIVDAAWQISTSADIELPHVDGPYPPGYRVTKWFGDLLFRTSLTDPVLNDRLGRVTTMLEHPATLSRPGTLLRALRLGLLRPRPAAPATVRAPR</sequence>
<dbReference type="InterPro" id="IPR036188">
    <property type="entry name" value="FAD/NAD-bd_sf"/>
</dbReference>
<keyword evidence="2" id="KW-1185">Reference proteome</keyword>
<name>A0A5C4QGU1_9ACTN</name>
<organism evidence="1 2">
    <name type="scientific">Micromonospora orduensis</name>
    <dbReference type="NCBI Taxonomy" id="1420891"/>
    <lineage>
        <taxon>Bacteria</taxon>
        <taxon>Bacillati</taxon>
        <taxon>Actinomycetota</taxon>
        <taxon>Actinomycetes</taxon>
        <taxon>Micromonosporales</taxon>
        <taxon>Micromonosporaceae</taxon>
        <taxon>Micromonospora</taxon>
    </lineage>
</organism>
<protein>
    <submittedName>
        <fullName evidence="1">FAD-dependent oxidoreductase</fullName>
    </submittedName>
</protein>
<reference evidence="1 2" key="1">
    <citation type="submission" date="2019-06" db="EMBL/GenBank/DDBJ databases">
        <title>Micromonospora ordensis sp. nov., isolated from deep marine sediment.</title>
        <authorList>
            <person name="Veyisoglu A."/>
            <person name="Carro L."/>
            <person name="Klenk H.-P."/>
            <person name="Sahin N."/>
        </authorList>
    </citation>
    <scope>NUCLEOTIDE SEQUENCE [LARGE SCALE GENOMIC DNA]</scope>
    <source>
        <strain evidence="1 2">S2509</strain>
    </source>
</reference>
<dbReference type="RefSeq" id="WP_139586662.1">
    <property type="nucleotide sequence ID" value="NZ_VDFY01000208.1"/>
</dbReference>
<dbReference type="Gene3D" id="3.50.50.60">
    <property type="entry name" value="FAD/NAD(P)-binding domain"/>
    <property type="match status" value="1"/>
</dbReference>
<accession>A0A5C4QGU1</accession>
<comment type="caution">
    <text evidence="1">The sequence shown here is derived from an EMBL/GenBank/DDBJ whole genome shotgun (WGS) entry which is preliminary data.</text>
</comment>
<dbReference type="Proteomes" id="UP000306145">
    <property type="component" value="Unassembled WGS sequence"/>
</dbReference>
<evidence type="ECO:0000313" key="1">
    <source>
        <dbReference type="EMBL" id="TNH24945.1"/>
    </source>
</evidence>
<dbReference type="EMBL" id="VDFY01000208">
    <property type="protein sequence ID" value="TNH24945.1"/>
    <property type="molecule type" value="Genomic_DNA"/>
</dbReference>
<proteinExistence type="predicted"/>
<dbReference type="PANTHER" id="PTHR43422">
    <property type="entry name" value="THIAMINE THIAZOLE SYNTHASE"/>
    <property type="match status" value="1"/>
</dbReference>